<proteinExistence type="predicted"/>
<sequence length="88" mass="10134">MISGNAKIPSRHSRVALEPSQELHDFFPLVFVKLIRADFENCSFAHSRRPLRIGDLFIMWPADCFVAFSFRMADRYVGRKSDAMAPPF</sequence>
<accession>A0ACC0NR25</accession>
<name>A0ACC0NR25_RHOML</name>
<gene>
    <name evidence="1" type="ORF">RHMOL_Rhmol05G0172400</name>
</gene>
<comment type="caution">
    <text evidence="1">The sequence shown here is derived from an EMBL/GenBank/DDBJ whole genome shotgun (WGS) entry which is preliminary data.</text>
</comment>
<dbReference type="Proteomes" id="UP001062846">
    <property type="component" value="Chromosome 5"/>
</dbReference>
<reference evidence="1" key="1">
    <citation type="submission" date="2022-02" db="EMBL/GenBank/DDBJ databases">
        <title>Plant Genome Project.</title>
        <authorList>
            <person name="Zhang R.-G."/>
        </authorList>
    </citation>
    <scope>NUCLEOTIDE SEQUENCE</scope>
    <source>
        <strain evidence="1">AT1</strain>
    </source>
</reference>
<protein>
    <submittedName>
        <fullName evidence="1">Uncharacterized protein</fullName>
    </submittedName>
</protein>
<evidence type="ECO:0000313" key="1">
    <source>
        <dbReference type="EMBL" id="KAI8555404.1"/>
    </source>
</evidence>
<dbReference type="EMBL" id="CM046392">
    <property type="protein sequence ID" value="KAI8555404.1"/>
    <property type="molecule type" value="Genomic_DNA"/>
</dbReference>
<keyword evidence="2" id="KW-1185">Reference proteome</keyword>
<organism evidence="1 2">
    <name type="scientific">Rhododendron molle</name>
    <name type="common">Chinese azalea</name>
    <name type="synonym">Azalea mollis</name>
    <dbReference type="NCBI Taxonomy" id="49168"/>
    <lineage>
        <taxon>Eukaryota</taxon>
        <taxon>Viridiplantae</taxon>
        <taxon>Streptophyta</taxon>
        <taxon>Embryophyta</taxon>
        <taxon>Tracheophyta</taxon>
        <taxon>Spermatophyta</taxon>
        <taxon>Magnoliopsida</taxon>
        <taxon>eudicotyledons</taxon>
        <taxon>Gunneridae</taxon>
        <taxon>Pentapetalae</taxon>
        <taxon>asterids</taxon>
        <taxon>Ericales</taxon>
        <taxon>Ericaceae</taxon>
        <taxon>Ericoideae</taxon>
        <taxon>Rhodoreae</taxon>
        <taxon>Rhododendron</taxon>
    </lineage>
</organism>
<evidence type="ECO:0000313" key="2">
    <source>
        <dbReference type="Proteomes" id="UP001062846"/>
    </source>
</evidence>